<dbReference type="Proteomes" id="UP000232122">
    <property type="component" value="Unassembled WGS sequence"/>
</dbReference>
<dbReference type="EMBL" id="NPEF02000028">
    <property type="protein sequence ID" value="MDV6237606.1"/>
    <property type="molecule type" value="Genomic_DNA"/>
</dbReference>
<name>A0AAE4U3H4_9LEPT</name>
<dbReference type="RefSeq" id="WP_100747774.1">
    <property type="nucleotide sequence ID" value="NZ_NPEF02000028.1"/>
</dbReference>
<reference evidence="1 2" key="1">
    <citation type="journal article" date="2018" name="Microb. Genom.">
        <title>Deciphering the unexplored Leptospira diversity from soils uncovers genomic evolution to virulence.</title>
        <authorList>
            <person name="Thibeaux R."/>
            <person name="Iraola G."/>
            <person name="Ferres I."/>
            <person name="Bierque E."/>
            <person name="Girault D."/>
            <person name="Soupe-Gilbert M.E."/>
            <person name="Picardeau M."/>
            <person name="Goarant C."/>
        </authorList>
    </citation>
    <scope>NUCLEOTIDE SEQUENCE [LARGE SCALE GENOMIC DNA]</scope>
    <source>
        <strain evidence="1 2">ATI7-C-A5</strain>
    </source>
</reference>
<proteinExistence type="predicted"/>
<gene>
    <name evidence="1" type="ORF">CH379_018390</name>
</gene>
<evidence type="ECO:0000313" key="2">
    <source>
        <dbReference type="Proteomes" id="UP000232122"/>
    </source>
</evidence>
<protein>
    <submittedName>
        <fullName evidence="1">Uncharacterized protein</fullName>
    </submittedName>
</protein>
<sequence>MNLSTNKGRVAIEVKTIFELFQRANNYKPNEEEKIAILRNHGYKNPQRIVRVYDQLEERLNHLADSILKESEI</sequence>
<organism evidence="1 2">
    <name type="scientific">Leptospira ellisii</name>
    <dbReference type="NCBI Taxonomy" id="2023197"/>
    <lineage>
        <taxon>Bacteria</taxon>
        <taxon>Pseudomonadati</taxon>
        <taxon>Spirochaetota</taxon>
        <taxon>Spirochaetia</taxon>
        <taxon>Leptospirales</taxon>
        <taxon>Leptospiraceae</taxon>
        <taxon>Leptospira</taxon>
    </lineage>
</organism>
<dbReference type="AlphaFoldDB" id="A0AAE4U3H4"/>
<keyword evidence="2" id="KW-1185">Reference proteome</keyword>
<evidence type="ECO:0000313" key="1">
    <source>
        <dbReference type="EMBL" id="MDV6237606.1"/>
    </source>
</evidence>
<comment type="caution">
    <text evidence="1">The sequence shown here is derived from an EMBL/GenBank/DDBJ whole genome shotgun (WGS) entry which is preliminary data.</text>
</comment>
<accession>A0AAE4U3H4</accession>